<dbReference type="Proteomes" id="UP000604046">
    <property type="component" value="Unassembled WGS sequence"/>
</dbReference>
<protein>
    <recommendedName>
        <fullName evidence="3">Apple domain-containing protein</fullName>
    </recommendedName>
</protein>
<reference evidence="1" key="1">
    <citation type="submission" date="2021-02" db="EMBL/GenBank/DDBJ databases">
        <authorList>
            <person name="Dougan E. K."/>
            <person name="Rhodes N."/>
            <person name="Thang M."/>
            <person name="Chan C."/>
        </authorList>
    </citation>
    <scope>NUCLEOTIDE SEQUENCE</scope>
</reference>
<keyword evidence="2" id="KW-1185">Reference proteome</keyword>
<gene>
    <name evidence="1" type="ORF">SNAT2548_LOCUS5637</name>
</gene>
<proteinExistence type="predicted"/>
<name>A0A812J8A3_9DINO</name>
<dbReference type="EMBL" id="CAJNDS010000362">
    <property type="protein sequence ID" value="CAE7197775.1"/>
    <property type="molecule type" value="Genomic_DNA"/>
</dbReference>
<sequence length="706" mass="75115">ESSCVSSACIESRSKSLLQHKMSANGQKSGGLQLDELAEELSELSAKLRAQEEGLQKGIDKKDSEVLSHRNTLNSVGSNPSDREVHDGRFELCHAQPGQALEQVSEDLNTSSSTLGGCSDSEVVLFSPTDSQPYFTTECCPVSEDFCAGCAKLNSDKTACEVCSGGFSKSSDGRCYACMDLPGWQNKAGETCSAATICGDSQKYQGFSPQEACCHCGGGQKEARKFSYYVGPLAVGATKVIGYPVPRTARLYFVDKDCELSKYGLTINPTTGALQLAPGCSKVGCGAAEESIEVKCTIAAVEDVTQANGEPLHAQAPLEVFAGDVSYGSGPVVLGMDRTTSIAPAVNPDTTAGDFSGLSCVPDASDWLTLDSGTGQLSWSSAAPSGAEGGLMDDKGLMGTGAVCSVEKGGAKGQVLVWLPFPWAQMTYSYASDGQAATLYATVGEKSPVLSVISPKHMAQSYPSPTRFSASCTGADFVFDVLTGLATWEGHQIFLLDVANGDLQLSPEESLTRALDRTGDSAVRRSIGLQCTIFGHYEWAPMGHGSVITHRLSMELRDHTCWAQQVRSFSSRIDKGQQSENACRSLCRSEAYCTHWALDGGSCYFYRGLCKGSLADNFACVHKHVTVTERYPGCGERHSCVDIQLPGYHYISGKYCPVGENAAVALGPVYFKEGLTAEESFWLMRNDVALCAQGGLPMAHGLWLVG</sequence>
<accession>A0A812J8A3</accession>
<evidence type="ECO:0000313" key="1">
    <source>
        <dbReference type="EMBL" id="CAE7197775.1"/>
    </source>
</evidence>
<evidence type="ECO:0000313" key="2">
    <source>
        <dbReference type="Proteomes" id="UP000604046"/>
    </source>
</evidence>
<organism evidence="1 2">
    <name type="scientific">Symbiodinium natans</name>
    <dbReference type="NCBI Taxonomy" id="878477"/>
    <lineage>
        <taxon>Eukaryota</taxon>
        <taxon>Sar</taxon>
        <taxon>Alveolata</taxon>
        <taxon>Dinophyceae</taxon>
        <taxon>Suessiales</taxon>
        <taxon>Symbiodiniaceae</taxon>
        <taxon>Symbiodinium</taxon>
    </lineage>
</organism>
<comment type="caution">
    <text evidence="1">The sequence shown here is derived from an EMBL/GenBank/DDBJ whole genome shotgun (WGS) entry which is preliminary data.</text>
</comment>
<feature type="non-terminal residue" evidence="1">
    <location>
        <position position="706"/>
    </location>
</feature>
<dbReference type="AlphaFoldDB" id="A0A812J8A3"/>
<evidence type="ECO:0008006" key="3">
    <source>
        <dbReference type="Google" id="ProtNLM"/>
    </source>
</evidence>